<dbReference type="PROSITE" id="PS00041">
    <property type="entry name" value="HTH_ARAC_FAMILY_1"/>
    <property type="match status" value="1"/>
</dbReference>
<dbReference type="EMBL" id="JANIPJ010000023">
    <property type="protein sequence ID" value="MCR2807157.1"/>
    <property type="molecule type" value="Genomic_DNA"/>
</dbReference>
<dbReference type="AlphaFoldDB" id="A0A9X2SDI4"/>
<dbReference type="SUPFAM" id="SSF46689">
    <property type="entry name" value="Homeodomain-like"/>
    <property type="match status" value="1"/>
</dbReference>
<dbReference type="InterPro" id="IPR018062">
    <property type="entry name" value="HTH_AraC-typ_CS"/>
</dbReference>
<keyword evidence="6" id="KW-1185">Reference proteome</keyword>
<dbReference type="InterPro" id="IPR009057">
    <property type="entry name" value="Homeodomain-like_sf"/>
</dbReference>
<dbReference type="GO" id="GO:0003700">
    <property type="term" value="F:DNA-binding transcription factor activity"/>
    <property type="evidence" value="ECO:0007669"/>
    <property type="project" value="InterPro"/>
</dbReference>
<dbReference type="SUPFAM" id="SSF51215">
    <property type="entry name" value="Regulatory protein AraC"/>
    <property type="match status" value="1"/>
</dbReference>
<dbReference type="Gene3D" id="1.10.10.60">
    <property type="entry name" value="Homeodomain-like"/>
    <property type="match status" value="2"/>
</dbReference>
<protein>
    <submittedName>
        <fullName evidence="5">AraC family transcriptional regulator</fullName>
    </submittedName>
</protein>
<comment type="caution">
    <text evidence="5">The sequence shown here is derived from an EMBL/GenBank/DDBJ whole genome shotgun (WGS) entry which is preliminary data.</text>
</comment>
<evidence type="ECO:0000256" key="2">
    <source>
        <dbReference type="ARBA" id="ARBA00023125"/>
    </source>
</evidence>
<dbReference type="PANTHER" id="PTHR43280">
    <property type="entry name" value="ARAC-FAMILY TRANSCRIPTIONAL REGULATOR"/>
    <property type="match status" value="1"/>
</dbReference>
<evidence type="ECO:0000313" key="5">
    <source>
        <dbReference type="EMBL" id="MCR2807157.1"/>
    </source>
</evidence>
<dbReference type="PANTHER" id="PTHR43280:SF30">
    <property type="entry name" value="MMSAB OPERON REGULATORY PROTEIN"/>
    <property type="match status" value="1"/>
</dbReference>
<dbReference type="RefSeq" id="WP_257451349.1">
    <property type="nucleotide sequence ID" value="NZ_JANIPJ010000023.1"/>
</dbReference>
<dbReference type="Pfam" id="PF02311">
    <property type="entry name" value="AraC_binding"/>
    <property type="match status" value="1"/>
</dbReference>
<evidence type="ECO:0000256" key="1">
    <source>
        <dbReference type="ARBA" id="ARBA00023015"/>
    </source>
</evidence>
<proteinExistence type="predicted"/>
<keyword evidence="1" id="KW-0805">Transcription regulation</keyword>
<feature type="domain" description="HTH araC/xylS-type" evidence="4">
    <location>
        <begin position="191"/>
        <end position="289"/>
    </location>
</feature>
<dbReference type="PROSITE" id="PS01124">
    <property type="entry name" value="HTH_ARAC_FAMILY_2"/>
    <property type="match status" value="1"/>
</dbReference>
<keyword evidence="3" id="KW-0804">Transcription</keyword>
<name>A0A9X2SDI4_9BACL</name>
<evidence type="ECO:0000313" key="6">
    <source>
        <dbReference type="Proteomes" id="UP001141950"/>
    </source>
</evidence>
<dbReference type="Pfam" id="PF12833">
    <property type="entry name" value="HTH_18"/>
    <property type="match status" value="1"/>
</dbReference>
<gene>
    <name evidence="5" type="ORF">NQZ67_25040</name>
</gene>
<dbReference type="InterPro" id="IPR003313">
    <property type="entry name" value="AraC-bd"/>
</dbReference>
<accession>A0A9X2SDI4</accession>
<dbReference type="InterPro" id="IPR018060">
    <property type="entry name" value="HTH_AraC"/>
</dbReference>
<evidence type="ECO:0000259" key="4">
    <source>
        <dbReference type="PROSITE" id="PS01124"/>
    </source>
</evidence>
<sequence>MLRMNVELVPKIVLMGYVEYKSPWIHFFRNTDEHILYIVKSGELHLRENGVEYVLRRGDSLLLEPGLDHEGTRKATCDYYYFHFRHPEMVAAPALDPVELAKQALLENRADSEEESHYYFPKFHTIFDKTGFRQTVHAMNELLLLYRRKHYNRGLTALRFSELLIELSRDYFLHMLQHEGGKGSKAVAKVHALLDYIHTHYTDKIGSGLIEREFESNYDYLNRIFKETTGYTITRYVNKVRIQHAQELIRATHMSFGEIGYLTGLNDPYYFSKVFKQFTGVSPGQYYKQVREPE</sequence>
<organism evidence="5 6">
    <name type="scientific">Paenibacillus soyae</name>
    <dbReference type="NCBI Taxonomy" id="2969249"/>
    <lineage>
        <taxon>Bacteria</taxon>
        <taxon>Bacillati</taxon>
        <taxon>Bacillota</taxon>
        <taxon>Bacilli</taxon>
        <taxon>Bacillales</taxon>
        <taxon>Paenibacillaceae</taxon>
        <taxon>Paenibacillus</taxon>
    </lineage>
</organism>
<keyword evidence="2" id="KW-0238">DNA-binding</keyword>
<dbReference type="InterPro" id="IPR037923">
    <property type="entry name" value="HTH-like"/>
</dbReference>
<evidence type="ECO:0000256" key="3">
    <source>
        <dbReference type="ARBA" id="ARBA00023163"/>
    </source>
</evidence>
<dbReference type="Proteomes" id="UP001141950">
    <property type="component" value="Unassembled WGS sequence"/>
</dbReference>
<dbReference type="GO" id="GO:0043565">
    <property type="term" value="F:sequence-specific DNA binding"/>
    <property type="evidence" value="ECO:0007669"/>
    <property type="project" value="InterPro"/>
</dbReference>
<reference evidence="5" key="1">
    <citation type="submission" date="2022-08" db="EMBL/GenBank/DDBJ databases">
        <title>The genomic sequence of strain Paenibacillus sp. SCIV0701.</title>
        <authorList>
            <person name="Zhao H."/>
        </authorList>
    </citation>
    <scope>NUCLEOTIDE SEQUENCE</scope>
    <source>
        <strain evidence="5">SCIV0701</strain>
    </source>
</reference>
<dbReference type="SMART" id="SM00342">
    <property type="entry name" value="HTH_ARAC"/>
    <property type="match status" value="1"/>
</dbReference>